<dbReference type="AlphaFoldDB" id="A0A8J5KPV2"/>
<evidence type="ECO:0000256" key="2">
    <source>
        <dbReference type="SAM" id="Phobius"/>
    </source>
</evidence>
<sequence>MTDGEGSIDKLALILRHPLHQIAESATHKLLLKQWIKEEDLVARRVALRESRVDSVRREISGLYCAFFVFHSLILLLLYSSAVASPSSACRRSWIPCLCSLLCSMALVWAVRYKTDTECMLERLLEREREDGVLLAKCVEELKRKGAEFDLLKEVDALRRAKSLRIEAKEGGAKVRKWSTRDLATMVLLALSCCVLGLTRMMLVLLLSYSCSVLRFQPQMHTATNAMTKQHHCCRRHVKSIPSEHEQLPKGYIPVLVGTGKAAEMQRFLVSIEAFKHPHFVGFLNMAALEFGYQQKGVLTIPCNPEKFRQAAGKEVIRRVA</sequence>
<dbReference type="Pfam" id="PF02519">
    <property type="entry name" value="Auxin_inducible"/>
    <property type="match status" value="1"/>
</dbReference>
<evidence type="ECO:0000313" key="4">
    <source>
        <dbReference type="Proteomes" id="UP000734854"/>
    </source>
</evidence>
<feature type="transmembrane region" description="Helical" evidence="2">
    <location>
        <begin position="93"/>
        <end position="111"/>
    </location>
</feature>
<evidence type="ECO:0000313" key="3">
    <source>
        <dbReference type="EMBL" id="KAG6484820.1"/>
    </source>
</evidence>
<comment type="caution">
    <text evidence="3">The sequence shown here is derived from an EMBL/GenBank/DDBJ whole genome shotgun (WGS) entry which is preliminary data.</text>
</comment>
<dbReference type="Proteomes" id="UP000734854">
    <property type="component" value="Unassembled WGS sequence"/>
</dbReference>
<keyword evidence="2" id="KW-1133">Transmembrane helix</keyword>
<keyword evidence="4" id="KW-1185">Reference proteome</keyword>
<dbReference type="EMBL" id="JACMSC010000015">
    <property type="protein sequence ID" value="KAG6484820.1"/>
    <property type="molecule type" value="Genomic_DNA"/>
</dbReference>
<keyword evidence="2" id="KW-0812">Transmembrane</keyword>
<evidence type="ECO:0000256" key="1">
    <source>
        <dbReference type="ARBA" id="ARBA00006974"/>
    </source>
</evidence>
<accession>A0A8J5KPV2</accession>
<reference evidence="3 4" key="1">
    <citation type="submission" date="2020-08" db="EMBL/GenBank/DDBJ databases">
        <title>Plant Genome Project.</title>
        <authorList>
            <person name="Zhang R.-G."/>
        </authorList>
    </citation>
    <scope>NUCLEOTIDE SEQUENCE [LARGE SCALE GENOMIC DNA]</scope>
    <source>
        <tissue evidence="3">Rhizome</tissue>
    </source>
</reference>
<organism evidence="3 4">
    <name type="scientific">Zingiber officinale</name>
    <name type="common">Ginger</name>
    <name type="synonym">Amomum zingiber</name>
    <dbReference type="NCBI Taxonomy" id="94328"/>
    <lineage>
        <taxon>Eukaryota</taxon>
        <taxon>Viridiplantae</taxon>
        <taxon>Streptophyta</taxon>
        <taxon>Embryophyta</taxon>
        <taxon>Tracheophyta</taxon>
        <taxon>Spermatophyta</taxon>
        <taxon>Magnoliopsida</taxon>
        <taxon>Liliopsida</taxon>
        <taxon>Zingiberales</taxon>
        <taxon>Zingiberaceae</taxon>
        <taxon>Zingiber</taxon>
    </lineage>
</organism>
<proteinExistence type="inferred from homology"/>
<comment type="similarity">
    <text evidence="1">Belongs to the ARG7 family.</text>
</comment>
<feature type="transmembrane region" description="Helical" evidence="2">
    <location>
        <begin position="62"/>
        <end position="81"/>
    </location>
</feature>
<dbReference type="PANTHER" id="PTHR33287">
    <property type="entry name" value="OS03G0453550 PROTEIN"/>
    <property type="match status" value="1"/>
</dbReference>
<gene>
    <name evidence="3" type="ORF">ZIOFF_053345</name>
</gene>
<dbReference type="InterPro" id="IPR003676">
    <property type="entry name" value="SAUR_fam"/>
</dbReference>
<name>A0A8J5KPV2_ZINOF</name>
<protein>
    <submittedName>
        <fullName evidence="3">Uncharacterized protein</fullName>
    </submittedName>
</protein>
<dbReference type="PANTHER" id="PTHR33287:SF11">
    <property type="entry name" value="OS03G0778400 PROTEIN"/>
    <property type="match status" value="1"/>
</dbReference>
<feature type="transmembrane region" description="Helical" evidence="2">
    <location>
        <begin position="183"/>
        <end position="209"/>
    </location>
</feature>
<dbReference type="GO" id="GO:0009733">
    <property type="term" value="P:response to auxin"/>
    <property type="evidence" value="ECO:0007669"/>
    <property type="project" value="InterPro"/>
</dbReference>
<keyword evidence="2" id="KW-0472">Membrane</keyword>